<evidence type="ECO:0000313" key="2">
    <source>
        <dbReference type="Proteomes" id="UP000075455"/>
    </source>
</evidence>
<reference evidence="1 2" key="1">
    <citation type="submission" date="2016-01" db="EMBL/GenBank/DDBJ databases">
        <title>Draft Genome Sequences of Seven Thermophilic Sporeformers Isolated from Foods.</title>
        <authorList>
            <person name="Berendsen E.M."/>
            <person name="Wells-Bennik M.H."/>
            <person name="Krawcyk A.O."/>
            <person name="De Jong A."/>
            <person name="Holsappel S."/>
            <person name="Eijlander R.T."/>
            <person name="Kuipers O.P."/>
        </authorList>
    </citation>
    <scope>NUCLEOTIDE SEQUENCE [LARGE SCALE GENOMIC DNA]</scope>
    <source>
        <strain evidence="1 2">B4119</strain>
    </source>
</reference>
<dbReference type="GeneID" id="301193542"/>
<sequence>MYLTLAVSLIIVALILALAVITTSKADEYKHTIDPPPEEDHSQNK</sequence>
<dbReference type="AlphaFoldDB" id="A0A150M5G4"/>
<gene>
    <name evidence="1" type="ORF">B4119_3275</name>
</gene>
<protein>
    <recommendedName>
        <fullName evidence="3">YtzI protein</fullName>
    </recommendedName>
</protein>
<comment type="caution">
    <text evidence="1">The sequence shown here is derived from an EMBL/GenBank/DDBJ whole genome shotgun (WGS) entry which is preliminary data.</text>
</comment>
<dbReference type="PATRIC" id="fig|81408.3.peg.4296"/>
<evidence type="ECO:0008006" key="3">
    <source>
        <dbReference type="Google" id="ProtNLM"/>
    </source>
</evidence>
<accession>A0A150M5G4</accession>
<dbReference type="RefSeq" id="WP_081160488.1">
    <property type="nucleotide sequence ID" value="NZ_AP025623.1"/>
</dbReference>
<dbReference type="InterPro" id="IPR047753">
    <property type="entry name" value="YtzI-like"/>
</dbReference>
<dbReference type="Proteomes" id="UP000075455">
    <property type="component" value="Unassembled WGS sequence"/>
</dbReference>
<dbReference type="NCBIfam" id="NF033232">
    <property type="entry name" value="small_YtzI"/>
    <property type="match status" value="1"/>
</dbReference>
<organism evidence="1 2">
    <name type="scientific">Saccharococcus caldoxylosilyticus</name>
    <dbReference type="NCBI Taxonomy" id="81408"/>
    <lineage>
        <taxon>Bacteria</taxon>
        <taxon>Bacillati</taxon>
        <taxon>Bacillota</taxon>
        <taxon>Bacilli</taxon>
        <taxon>Bacillales</taxon>
        <taxon>Anoxybacillaceae</taxon>
        <taxon>Saccharococcus</taxon>
    </lineage>
</organism>
<dbReference type="EMBL" id="LQYS01000006">
    <property type="protein sequence ID" value="KYD19763.1"/>
    <property type="molecule type" value="Genomic_DNA"/>
</dbReference>
<proteinExistence type="predicted"/>
<name>A0A150M5G4_9BACL</name>
<evidence type="ECO:0000313" key="1">
    <source>
        <dbReference type="EMBL" id="KYD19763.1"/>
    </source>
</evidence>